<dbReference type="InterPro" id="IPR000719">
    <property type="entry name" value="Prot_kinase_dom"/>
</dbReference>
<keyword evidence="19" id="KW-1185">Reference proteome</keyword>
<reference evidence="18 19" key="1">
    <citation type="journal article" date="2019" name="Plant Biotechnol. J.">
        <title>The red bayberry genome and genetic basis of sex determination.</title>
        <authorList>
            <person name="Jia H.M."/>
            <person name="Jia H.J."/>
            <person name="Cai Q.L."/>
            <person name="Wang Y."/>
            <person name="Zhao H.B."/>
            <person name="Yang W.F."/>
            <person name="Wang G.Y."/>
            <person name="Li Y.H."/>
            <person name="Zhan D.L."/>
            <person name="Shen Y.T."/>
            <person name="Niu Q.F."/>
            <person name="Chang L."/>
            <person name="Qiu J."/>
            <person name="Zhao L."/>
            <person name="Xie H.B."/>
            <person name="Fu W.Y."/>
            <person name="Jin J."/>
            <person name="Li X.W."/>
            <person name="Jiao Y."/>
            <person name="Zhou C.C."/>
            <person name="Tu T."/>
            <person name="Chai C.Y."/>
            <person name="Gao J.L."/>
            <person name="Fan L.J."/>
            <person name="van de Weg E."/>
            <person name="Wang J.Y."/>
            <person name="Gao Z.S."/>
        </authorList>
    </citation>
    <scope>NUCLEOTIDE SEQUENCE [LARGE SCALE GENOMIC DNA]</scope>
    <source>
        <tissue evidence="18">Leaves</tissue>
    </source>
</reference>
<evidence type="ECO:0000256" key="12">
    <source>
        <dbReference type="ARBA" id="ARBA00023136"/>
    </source>
</evidence>
<dbReference type="Proteomes" id="UP000516437">
    <property type="component" value="Chromosome 8"/>
</dbReference>
<keyword evidence="4" id="KW-0808">Transferase</keyword>
<keyword evidence="11 14" id="KW-1133">Transmembrane helix</keyword>
<evidence type="ECO:0000256" key="11">
    <source>
        <dbReference type="ARBA" id="ARBA00022989"/>
    </source>
</evidence>
<evidence type="ECO:0000256" key="6">
    <source>
        <dbReference type="ARBA" id="ARBA00022729"/>
    </source>
</evidence>
<feature type="region of interest" description="Disordered" evidence="13">
    <location>
        <begin position="172"/>
        <end position="191"/>
    </location>
</feature>
<feature type="signal peptide" evidence="15">
    <location>
        <begin position="1"/>
        <end position="16"/>
    </location>
</feature>
<name>A0A6A1UT69_9ROSI</name>
<evidence type="ECO:0000256" key="4">
    <source>
        <dbReference type="ARBA" id="ARBA00022679"/>
    </source>
</evidence>
<feature type="domain" description="Protein kinase" evidence="16">
    <location>
        <begin position="478"/>
        <end position="732"/>
    </location>
</feature>
<evidence type="ECO:0000256" key="14">
    <source>
        <dbReference type="SAM" id="Phobius"/>
    </source>
</evidence>
<feature type="chain" id="PRO_5025541902" description="non-specific serine/threonine protein kinase" evidence="15">
    <location>
        <begin position="17"/>
        <end position="916"/>
    </location>
</feature>
<dbReference type="InterPro" id="IPR015943">
    <property type="entry name" value="WD40/YVTN_repeat-like_dom_sf"/>
</dbReference>
<evidence type="ECO:0000256" key="2">
    <source>
        <dbReference type="ARBA" id="ARBA00012513"/>
    </source>
</evidence>
<dbReference type="SMART" id="SM00564">
    <property type="entry name" value="PQQ"/>
    <property type="match status" value="3"/>
</dbReference>
<dbReference type="SMART" id="SM00220">
    <property type="entry name" value="S_TKc"/>
    <property type="match status" value="1"/>
</dbReference>
<dbReference type="PROSITE" id="PS50011">
    <property type="entry name" value="PROTEIN_KINASE_DOM"/>
    <property type="match status" value="1"/>
</dbReference>
<feature type="transmembrane region" description="Helical" evidence="14">
    <location>
        <begin position="371"/>
        <end position="390"/>
    </location>
</feature>
<dbReference type="FunFam" id="2.130.10.10:FF:001716">
    <property type="entry name" value="Inositol requiring 1-1"/>
    <property type="match status" value="1"/>
</dbReference>
<keyword evidence="10" id="KW-0067">ATP-binding</keyword>
<dbReference type="Gene3D" id="1.20.1440.180">
    <property type="entry name" value="KEN domain"/>
    <property type="match status" value="1"/>
</dbReference>
<proteinExistence type="predicted"/>
<evidence type="ECO:0000256" key="13">
    <source>
        <dbReference type="SAM" id="MobiDB-lite"/>
    </source>
</evidence>
<dbReference type="Pfam" id="PF06479">
    <property type="entry name" value="Ribonuc_2-5A"/>
    <property type="match status" value="1"/>
</dbReference>
<evidence type="ECO:0000256" key="7">
    <source>
        <dbReference type="ARBA" id="ARBA00022741"/>
    </source>
</evidence>
<evidence type="ECO:0000256" key="1">
    <source>
        <dbReference type="ARBA" id="ARBA00004479"/>
    </source>
</evidence>
<keyword evidence="8 18" id="KW-0418">Kinase</keyword>
<keyword evidence="7" id="KW-0547">Nucleotide-binding</keyword>
<dbReference type="CDD" id="cd10422">
    <property type="entry name" value="RNase_Ire1"/>
    <property type="match status" value="1"/>
</dbReference>
<dbReference type="PROSITE" id="PS51257">
    <property type="entry name" value="PROKAR_LIPOPROTEIN"/>
    <property type="match status" value="1"/>
</dbReference>
<dbReference type="InterPro" id="IPR018391">
    <property type="entry name" value="PQQ_b-propeller_rpt"/>
</dbReference>
<dbReference type="InterPro" id="IPR010513">
    <property type="entry name" value="KEN_dom"/>
</dbReference>
<evidence type="ECO:0000256" key="3">
    <source>
        <dbReference type="ARBA" id="ARBA00022527"/>
    </source>
</evidence>
<dbReference type="PROSITE" id="PS00108">
    <property type="entry name" value="PROTEIN_KINASE_ST"/>
    <property type="match status" value="1"/>
</dbReference>
<keyword evidence="9" id="KW-0378">Hydrolase</keyword>
<evidence type="ECO:0000256" key="15">
    <source>
        <dbReference type="SAM" id="SignalP"/>
    </source>
</evidence>
<evidence type="ECO:0000256" key="5">
    <source>
        <dbReference type="ARBA" id="ARBA00022692"/>
    </source>
</evidence>
<protein>
    <recommendedName>
        <fullName evidence="2">non-specific serine/threonine protein kinase</fullName>
        <ecNumber evidence="2">2.7.11.1</ecNumber>
    </recommendedName>
</protein>
<dbReference type="PANTHER" id="PTHR13954">
    <property type="entry name" value="IRE1-RELATED"/>
    <property type="match status" value="1"/>
</dbReference>
<comment type="caution">
    <text evidence="18">The sequence shown here is derived from an EMBL/GenBank/DDBJ whole genome shotgun (WGS) entry which is preliminary data.</text>
</comment>
<dbReference type="GO" id="GO:0036498">
    <property type="term" value="P:IRE1-mediated unfolded protein response"/>
    <property type="evidence" value="ECO:0007669"/>
    <property type="project" value="TreeGrafter"/>
</dbReference>
<keyword evidence="3" id="KW-0723">Serine/threonine-protein kinase</keyword>
<dbReference type="GO" id="GO:0004674">
    <property type="term" value="F:protein serine/threonine kinase activity"/>
    <property type="evidence" value="ECO:0007669"/>
    <property type="project" value="UniProtKB-KW"/>
</dbReference>
<gene>
    <name evidence="18" type="ORF">CJ030_MR8G015336</name>
</gene>
<dbReference type="OrthoDB" id="63989at2759"/>
<accession>A0A6A1UT69</accession>
<evidence type="ECO:0000256" key="8">
    <source>
        <dbReference type="ARBA" id="ARBA00022777"/>
    </source>
</evidence>
<keyword evidence="5 14" id="KW-0812">Transmembrane</keyword>
<sequence length="916" mass="102975">MRRALIFLLLLAVVYSSSIGCLSNSAITSPSLKGWNVFNSLLPPTTKSEVAIVADLDGTIYLVDTGSGKVLWSFASGRPIYYSYQAVLNGDDGKSNASGTNYEFYIDCDDDWALYWHSKSIGKMKLPLSAEEYIRNAPYISEDGGVTLGSKKTTVFLVDSKSGKVVHTYNLDDSPSTSGVRDTEENPVLSDEDAEELVESGALDLESIEQPLYIKRTDYVLQHYSPDNGKVLWNVTFAEFDAAFGYQKIDSSYGGSSPKGGNKLIPAVNSQLLYQSAPIVLRNRGQRLIDSLDGLLKGHSGGRPLTASSDSFLPGAINQSPEAPYSRKGGQMLSLPVSGNDNSGSLVMLDVDANEMNIPLILKQIMVKLQISYIISFLLALLSILGSIFYHRVAFGKQRKLNTYGEELKVYAGAPKKKRSRRLGNNKKNAIQQEMPRDFSYDNKVGDTNRVPHFERNQGKSLVTFTDLVDGRRIGKLLVSNKEIAKGSNGTIVLEGNYDGRPVAVKRLVKAHHDVALKEIQNLIASDHHPNIVRWYGVECDQDFVYLSLERCTCSLNDLIFICSESFQCQLVPKDPDTNSLNEYNVQFQSIKENNKDVELWKKNGYPSPQLLKLMRDVVCGLAHLHELGIIHRDLKPQNVLIIKDRSVCAKLSDMGISKRLSGDMSSLTGQATGGKHPYGDSIERDVNIVNNRKDLFLVESIPEAVDLFSRLLDPQPDMRPKARDVLHHPFFWDCETRLSFLRDASDRVELEDRESESKLLNSLESIATTALNGKWDEKMENAFVDNIGHYRRYKFDSIRDLLRVIRNKLNHYRELPQEIQEILGPVPEGFDSYFSSRFPRLLMEVYNVMHKYCRDEEFLRKQASALPLGTKVAWTMAHYLPFDLEFELEVPSPDKTWKLFPLWSFSIGSSPMPPH</sequence>
<dbReference type="GO" id="GO:0051082">
    <property type="term" value="F:unfolded protein binding"/>
    <property type="evidence" value="ECO:0007669"/>
    <property type="project" value="TreeGrafter"/>
</dbReference>
<dbReference type="InterPro" id="IPR045133">
    <property type="entry name" value="IRE1/2-like"/>
</dbReference>
<dbReference type="GO" id="GO:0005524">
    <property type="term" value="F:ATP binding"/>
    <property type="evidence" value="ECO:0007669"/>
    <property type="project" value="UniProtKB-KW"/>
</dbReference>
<dbReference type="InterPro" id="IPR008271">
    <property type="entry name" value="Ser/Thr_kinase_AS"/>
</dbReference>
<evidence type="ECO:0000256" key="10">
    <source>
        <dbReference type="ARBA" id="ARBA00022840"/>
    </source>
</evidence>
<dbReference type="AlphaFoldDB" id="A0A6A1UT69"/>
<evidence type="ECO:0000313" key="19">
    <source>
        <dbReference type="Proteomes" id="UP000516437"/>
    </source>
</evidence>
<dbReference type="GO" id="GO:0004521">
    <property type="term" value="F:RNA endonuclease activity"/>
    <property type="evidence" value="ECO:0007669"/>
    <property type="project" value="InterPro"/>
</dbReference>
<evidence type="ECO:0000259" key="17">
    <source>
        <dbReference type="PROSITE" id="PS51392"/>
    </source>
</evidence>
<dbReference type="SUPFAM" id="SSF50998">
    <property type="entry name" value="Quinoprotein alcohol dehydrogenase-like"/>
    <property type="match status" value="1"/>
</dbReference>
<comment type="subcellular location">
    <subcellularLocation>
        <location evidence="1">Membrane</location>
        <topology evidence="1">Single-pass type I membrane protein</topology>
    </subcellularLocation>
</comment>
<keyword evidence="12 14" id="KW-0472">Membrane</keyword>
<dbReference type="EC" id="2.7.11.1" evidence="2"/>
<keyword evidence="6 15" id="KW-0732">Signal</keyword>
<dbReference type="GO" id="GO:0006397">
    <property type="term" value="P:mRNA processing"/>
    <property type="evidence" value="ECO:0007669"/>
    <property type="project" value="InterPro"/>
</dbReference>
<dbReference type="FunFam" id="3.30.200.20:FF:000077">
    <property type="entry name" value="Putative Serine/threonine-protein kinase/endoribonuclease IRE1"/>
    <property type="match status" value="1"/>
</dbReference>
<organism evidence="18 19">
    <name type="scientific">Morella rubra</name>
    <name type="common">Chinese bayberry</name>
    <dbReference type="NCBI Taxonomy" id="262757"/>
    <lineage>
        <taxon>Eukaryota</taxon>
        <taxon>Viridiplantae</taxon>
        <taxon>Streptophyta</taxon>
        <taxon>Embryophyta</taxon>
        <taxon>Tracheophyta</taxon>
        <taxon>Spermatophyta</taxon>
        <taxon>Magnoliopsida</taxon>
        <taxon>eudicotyledons</taxon>
        <taxon>Gunneridae</taxon>
        <taxon>Pentapetalae</taxon>
        <taxon>rosids</taxon>
        <taxon>fabids</taxon>
        <taxon>Fagales</taxon>
        <taxon>Myricaceae</taxon>
        <taxon>Morella</taxon>
    </lineage>
</organism>
<dbReference type="FunFam" id="1.20.1440.180:FF:000002">
    <property type="entry name" value="Serine/threonine-protein kinase/endoribonuclease IRE1"/>
    <property type="match status" value="1"/>
</dbReference>
<dbReference type="Gene3D" id="1.10.510.10">
    <property type="entry name" value="Transferase(Phosphotransferase) domain 1"/>
    <property type="match status" value="1"/>
</dbReference>
<dbReference type="PANTHER" id="PTHR13954:SF27">
    <property type="entry name" value="SERINE_THREONINE-PROTEIN KINASE_ENDORIBONUCLEASE IRE1B"/>
    <property type="match status" value="1"/>
</dbReference>
<dbReference type="SMART" id="SM00580">
    <property type="entry name" value="PUG"/>
    <property type="match status" value="1"/>
</dbReference>
<dbReference type="GO" id="GO:0016787">
    <property type="term" value="F:hydrolase activity"/>
    <property type="evidence" value="ECO:0007669"/>
    <property type="project" value="UniProtKB-KW"/>
</dbReference>
<evidence type="ECO:0000259" key="16">
    <source>
        <dbReference type="PROSITE" id="PS50011"/>
    </source>
</evidence>
<dbReference type="SUPFAM" id="SSF56112">
    <property type="entry name" value="Protein kinase-like (PK-like)"/>
    <property type="match status" value="1"/>
</dbReference>
<evidence type="ECO:0000313" key="18">
    <source>
        <dbReference type="EMBL" id="KAB1203513.1"/>
    </source>
</evidence>
<evidence type="ECO:0000256" key="9">
    <source>
        <dbReference type="ARBA" id="ARBA00022801"/>
    </source>
</evidence>
<feature type="domain" description="KEN" evidence="17">
    <location>
        <begin position="735"/>
        <end position="866"/>
    </location>
</feature>
<dbReference type="Pfam" id="PF00069">
    <property type="entry name" value="Pkinase"/>
    <property type="match status" value="1"/>
</dbReference>
<dbReference type="InterPro" id="IPR038357">
    <property type="entry name" value="KEN_sf"/>
</dbReference>
<dbReference type="Gene3D" id="2.130.10.10">
    <property type="entry name" value="YVTN repeat-like/Quinoprotein amine dehydrogenase"/>
    <property type="match status" value="1"/>
</dbReference>
<dbReference type="EMBL" id="RXIC02000026">
    <property type="protein sequence ID" value="KAB1203513.1"/>
    <property type="molecule type" value="Genomic_DNA"/>
</dbReference>
<dbReference type="InterPro" id="IPR011009">
    <property type="entry name" value="Kinase-like_dom_sf"/>
</dbReference>
<dbReference type="GO" id="GO:1990604">
    <property type="term" value="C:IRE1-TRAF2-ASK1 complex"/>
    <property type="evidence" value="ECO:0007669"/>
    <property type="project" value="TreeGrafter"/>
</dbReference>
<dbReference type="InterPro" id="IPR011047">
    <property type="entry name" value="Quinoprotein_ADH-like_sf"/>
</dbReference>
<dbReference type="PROSITE" id="PS51392">
    <property type="entry name" value="KEN"/>
    <property type="match status" value="1"/>
</dbReference>